<evidence type="ECO:0000313" key="1">
    <source>
        <dbReference type="EMBL" id="CBY22557.1"/>
    </source>
</evidence>
<organism evidence="1">
    <name type="scientific">Oikopleura dioica</name>
    <name type="common">Tunicate</name>
    <dbReference type="NCBI Taxonomy" id="34765"/>
    <lineage>
        <taxon>Eukaryota</taxon>
        <taxon>Metazoa</taxon>
        <taxon>Chordata</taxon>
        <taxon>Tunicata</taxon>
        <taxon>Appendicularia</taxon>
        <taxon>Copelata</taxon>
        <taxon>Oikopleuridae</taxon>
        <taxon>Oikopleura</taxon>
    </lineage>
</organism>
<proteinExistence type="predicted"/>
<evidence type="ECO:0000313" key="2">
    <source>
        <dbReference type="Proteomes" id="UP000001307"/>
    </source>
</evidence>
<evidence type="ECO:0008006" key="3">
    <source>
        <dbReference type="Google" id="ProtNLM"/>
    </source>
</evidence>
<reference evidence="1" key="1">
    <citation type="journal article" date="2010" name="Science">
        <title>Plasticity of animal genome architecture unmasked by rapid evolution of a pelagic tunicate.</title>
        <authorList>
            <person name="Denoeud F."/>
            <person name="Henriet S."/>
            <person name="Mungpakdee S."/>
            <person name="Aury J.M."/>
            <person name="Da Silva C."/>
            <person name="Brinkmann H."/>
            <person name="Mikhaleva J."/>
            <person name="Olsen L.C."/>
            <person name="Jubin C."/>
            <person name="Canestro C."/>
            <person name="Bouquet J.M."/>
            <person name="Danks G."/>
            <person name="Poulain J."/>
            <person name="Campsteijn C."/>
            <person name="Adamski M."/>
            <person name="Cross I."/>
            <person name="Yadetie F."/>
            <person name="Muffato M."/>
            <person name="Louis A."/>
            <person name="Butcher S."/>
            <person name="Tsagkogeorga G."/>
            <person name="Konrad A."/>
            <person name="Singh S."/>
            <person name="Jensen M.F."/>
            <person name="Cong E.H."/>
            <person name="Eikeseth-Otteraa H."/>
            <person name="Noel B."/>
            <person name="Anthouard V."/>
            <person name="Porcel B.M."/>
            <person name="Kachouri-Lafond R."/>
            <person name="Nishino A."/>
            <person name="Ugolini M."/>
            <person name="Chourrout P."/>
            <person name="Nishida H."/>
            <person name="Aasland R."/>
            <person name="Huzurbazar S."/>
            <person name="Westhof E."/>
            <person name="Delsuc F."/>
            <person name="Lehrach H."/>
            <person name="Reinhardt R."/>
            <person name="Weissenbach J."/>
            <person name="Roy S.W."/>
            <person name="Artiguenave F."/>
            <person name="Postlethwait J.H."/>
            <person name="Manak J.R."/>
            <person name="Thompson E.M."/>
            <person name="Jaillon O."/>
            <person name="Du Pasquier L."/>
            <person name="Boudinot P."/>
            <person name="Liberles D.A."/>
            <person name="Volff J.N."/>
            <person name="Philippe H."/>
            <person name="Lenhard B."/>
            <person name="Roest Crollius H."/>
            <person name="Wincker P."/>
            <person name="Chourrout D."/>
        </authorList>
    </citation>
    <scope>NUCLEOTIDE SEQUENCE [LARGE SCALE GENOMIC DNA]</scope>
</reference>
<name>E4WZG1_OIKDI</name>
<sequence>MQFLFFRSVSLADINHSMPAKEYSDEDKIAQATTLRELGNEFYKAKKFFEAKQAYRNSLYWSGITGFKTEEAQTKKTEMAGKIISNLSAIHFFERNWATTVTCCNQVVKMCETTDNIVKNINTVYLRLAETQERQNNFCLSNQAIDLINDPTAPEEKRIKIIQDRIASKTKKNDEVMSKRLKNLFA</sequence>
<dbReference type="Proteomes" id="UP000001307">
    <property type="component" value="Unassembled WGS sequence"/>
</dbReference>
<accession>E4WZG1</accession>
<dbReference type="Gene3D" id="1.25.40.10">
    <property type="entry name" value="Tetratricopeptide repeat domain"/>
    <property type="match status" value="1"/>
</dbReference>
<dbReference type="EMBL" id="FN653019">
    <property type="protein sequence ID" value="CBY22557.1"/>
    <property type="molecule type" value="Genomic_DNA"/>
</dbReference>
<protein>
    <recommendedName>
        <fullName evidence="3">Tetratricopeptide repeat protein</fullName>
    </recommendedName>
</protein>
<dbReference type="AlphaFoldDB" id="E4WZG1"/>
<dbReference type="InParanoid" id="E4WZG1"/>
<dbReference type="SUPFAM" id="SSF48452">
    <property type="entry name" value="TPR-like"/>
    <property type="match status" value="1"/>
</dbReference>
<gene>
    <name evidence="1" type="ORF">GSOID_T00013318001</name>
</gene>
<dbReference type="InterPro" id="IPR011990">
    <property type="entry name" value="TPR-like_helical_dom_sf"/>
</dbReference>
<keyword evidence="2" id="KW-1185">Reference proteome</keyword>